<feature type="compositionally biased region" description="Basic and acidic residues" evidence="5">
    <location>
        <begin position="15"/>
        <end position="36"/>
    </location>
</feature>
<comment type="caution">
    <text evidence="6">The sequence shown here is derived from an EMBL/GenBank/DDBJ whole genome shotgun (WGS) entry which is preliminary data.</text>
</comment>
<proteinExistence type="predicted"/>
<evidence type="ECO:0000313" key="7">
    <source>
        <dbReference type="Proteomes" id="UP000029665"/>
    </source>
</evidence>
<reference evidence="6" key="1">
    <citation type="submission" date="2014-01" db="EMBL/GenBank/DDBJ databases">
        <title>The genome of the white-rot fungus Pycnoporus cinnabarinus: a basidiomycete model with a versatile arsenal for lignocellulosic biomass breakdown.</title>
        <authorList>
            <person name="Levasseur A."/>
            <person name="Lomascolo A."/>
            <person name="Ruiz-Duenas F.J."/>
            <person name="Uzan E."/>
            <person name="Piumi F."/>
            <person name="Kues U."/>
            <person name="Ram A.F.J."/>
            <person name="Murat C."/>
            <person name="Haon M."/>
            <person name="Benoit I."/>
            <person name="Arfi Y."/>
            <person name="Chevret D."/>
            <person name="Drula E."/>
            <person name="Kwon M.J."/>
            <person name="Gouret P."/>
            <person name="Lesage-Meessen L."/>
            <person name="Lombard V."/>
            <person name="Mariette J."/>
            <person name="Noirot C."/>
            <person name="Park J."/>
            <person name="Patyshakuliyeva A."/>
            <person name="Wieneger R.A.B."/>
            <person name="Wosten H.A.B."/>
            <person name="Martin F."/>
            <person name="Coutinho P.M."/>
            <person name="de Vries R."/>
            <person name="Martinez A.T."/>
            <person name="Klopp C."/>
            <person name="Pontarotti P."/>
            <person name="Henrissat B."/>
            <person name="Record E."/>
        </authorList>
    </citation>
    <scope>NUCLEOTIDE SEQUENCE [LARGE SCALE GENOMIC DNA]</scope>
    <source>
        <strain evidence="6">BRFM137</strain>
    </source>
</reference>
<dbReference type="OrthoDB" id="392571at2759"/>
<keyword evidence="7" id="KW-1185">Reference proteome</keyword>
<accession>A0A060SPF8</accession>
<dbReference type="GO" id="GO:0000480">
    <property type="term" value="P:endonucleolytic cleavage in 5'-ETS of tricistronic rRNA transcript (SSU-rRNA, 5.8S rRNA, LSU-rRNA)"/>
    <property type="evidence" value="ECO:0007669"/>
    <property type="project" value="TreeGrafter"/>
</dbReference>
<dbReference type="InterPro" id="IPR040000">
    <property type="entry name" value="NOP9"/>
</dbReference>
<dbReference type="HOGENOM" id="CLU_008720_0_0_1"/>
<dbReference type="GO" id="GO:0003723">
    <property type="term" value="F:RNA binding"/>
    <property type="evidence" value="ECO:0007669"/>
    <property type="project" value="InterPro"/>
</dbReference>
<feature type="compositionally biased region" description="Low complexity" evidence="5">
    <location>
        <begin position="682"/>
        <end position="700"/>
    </location>
</feature>
<sequence>MPRENRKRGKKHKKKAEEVADVHQDDTQYHEEHEVNEAGPSWIVPARDLSAVDHNAPFGYVDAEVKAYFRTVDLQIREWQETRPEAEGDADVDPNEDRRLFFVAALEEMSGKEKQLATDPDCSTILERMIHSMDDFARRVFMDKLSGSFELLSKHRFASHVCQTLLTVGADTIARETRGISSPPTPDSQSDEGELRTLTQLVLDACDELLPTLSTLVLDPFASHVIRALLMLLVPGILGSPDDSNGGGHFGTTALRSKKSAAWKARQGSMKSVFVENDAQPPKSSRTVPKEFGSAASKVVSTLREQLGENEVRALAANQVASPVLQMLLELEAAFGQSDAPGSLMDHVLVGLITLIHEDPNATAPEADYLVTLVRDPTASHLLETLVRRSPDRVFDLLWQTYFVGKLSRLAVHPVANYVVARAFERLSSEQLQAALSEVQGAAGKIVKNARTGVLRALVDRAATLQDHAASVVELIATAFDLKSEEDKQLFVPCVLRLKPLAEYKCFVEAARKAAEEPEAEELKHKRRKADDPLEPSVQGAVLLQSILRLPCPHIDVVLNSLQALGVDGLIEMAHHAVSSRVLDAVLESPTVAHKDKRKLVMTFLGHYHRLVDDRIGSRVGERCWAFADPYLKEKIARSVMPYEHALAGSAFGKFFARHLALHVLQRDPERWKSMQSAAKGTQAPASAAMSAPSTKSPATQPQASRKHAVKPDERDAAPARAPASDASGSEDESEAEDVSPKTAAAGKGKGRRKGQPQDEIDALFDATLGKKVKKAELASAAKEVAETRNDIVEKAKEVKEKSEKEKGKSKSKSKKRKEREEGEEAVDKDLMDVLGAIRAAPKDDKGPKKRKRAH</sequence>
<dbReference type="SMART" id="SM00025">
    <property type="entry name" value="Pumilio"/>
    <property type="match status" value="6"/>
</dbReference>
<evidence type="ECO:0000256" key="5">
    <source>
        <dbReference type="SAM" id="MobiDB-lite"/>
    </source>
</evidence>
<keyword evidence="2" id="KW-0677">Repeat</keyword>
<dbReference type="OMA" id="HHLVRNF"/>
<dbReference type="GO" id="GO:0000056">
    <property type="term" value="P:ribosomal small subunit export from nucleus"/>
    <property type="evidence" value="ECO:0007669"/>
    <property type="project" value="TreeGrafter"/>
</dbReference>
<name>A0A060SPF8_PYCCI</name>
<dbReference type="InterPro" id="IPR016024">
    <property type="entry name" value="ARM-type_fold"/>
</dbReference>
<dbReference type="GO" id="GO:0030686">
    <property type="term" value="C:90S preribosome"/>
    <property type="evidence" value="ECO:0007669"/>
    <property type="project" value="TreeGrafter"/>
</dbReference>
<feature type="compositionally biased region" description="Basic residues" evidence="5">
    <location>
        <begin position="1"/>
        <end position="14"/>
    </location>
</feature>
<feature type="compositionally biased region" description="Acidic residues" evidence="5">
    <location>
        <begin position="729"/>
        <end position="738"/>
    </location>
</feature>
<dbReference type="GO" id="GO:0000447">
    <property type="term" value="P:endonucleolytic cleavage in ITS1 to separate SSU-rRNA from 5.8S rRNA and LSU-rRNA from tricistronic rRNA transcript (SSU-rRNA, 5.8S rRNA, LSU-rRNA)"/>
    <property type="evidence" value="ECO:0007669"/>
    <property type="project" value="TreeGrafter"/>
</dbReference>
<evidence type="ECO:0000256" key="2">
    <source>
        <dbReference type="ARBA" id="ARBA00022737"/>
    </source>
</evidence>
<protein>
    <recommendedName>
        <fullName evidence="1">Nucleolar protein 9</fullName>
    </recommendedName>
    <alternativeName>
        <fullName evidence="3 4">Pumilio domain-containing protein NOP9</fullName>
    </alternativeName>
</protein>
<dbReference type="AlphaFoldDB" id="A0A060SPF8"/>
<dbReference type="EMBL" id="CCBP010000125">
    <property type="protein sequence ID" value="CDO74124.1"/>
    <property type="molecule type" value="Genomic_DNA"/>
</dbReference>
<dbReference type="GO" id="GO:0030688">
    <property type="term" value="C:preribosome, small subunit precursor"/>
    <property type="evidence" value="ECO:0007669"/>
    <property type="project" value="TreeGrafter"/>
</dbReference>
<evidence type="ECO:0000256" key="4">
    <source>
        <dbReference type="ARBA" id="ARBA00031929"/>
    </source>
</evidence>
<evidence type="ECO:0000256" key="1">
    <source>
        <dbReference type="ARBA" id="ARBA00016427"/>
    </source>
</evidence>
<feature type="compositionally biased region" description="Low complexity" evidence="5">
    <location>
        <begin position="719"/>
        <end position="728"/>
    </location>
</feature>
<dbReference type="STRING" id="5643.A0A060SPF8"/>
<dbReference type="InterPro" id="IPR011989">
    <property type="entry name" value="ARM-like"/>
</dbReference>
<dbReference type="PANTHER" id="PTHR13102">
    <property type="entry name" value="NUCLEOLAR PROTEIN 9"/>
    <property type="match status" value="1"/>
</dbReference>
<dbReference type="Proteomes" id="UP000029665">
    <property type="component" value="Unassembled WGS sequence"/>
</dbReference>
<organism evidence="6 7">
    <name type="scientific">Pycnoporus cinnabarinus</name>
    <name type="common">Cinnabar-red polypore</name>
    <name type="synonym">Trametes cinnabarina</name>
    <dbReference type="NCBI Taxonomy" id="5643"/>
    <lineage>
        <taxon>Eukaryota</taxon>
        <taxon>Fungi</taxon>
        <taxon>Dikarya</taxon>
        <taxon>Basidiomycota</taxon>
        <taxon>Agaricomycotina</taxon>
        <taxon>Agaricomycetes</taxon>
        <taxon>Polyporales</taxon>
        <taxon>Polyporaceae</taxon>
        <taxon>Trametes</taxon>
    </lineage>
</organism>
<feature type="region of interest" description="Disordered" evidence="5">
    <location>
        <begin position="673"/>
        <end position="855"/>
    </location>
</feature>
<evidence type="ECO:0000256" key="3">
    <source>
        <dbReference type="ARBA" id="ARBA00030932"/>
    </source>
</evidence>
<evidence type="ECO:0000313" key="6">
    <source>
        <dbReference type="EMBL" id="CDO74124.1"/>
    </source>
</evidence>
<dbReference type="Gene3D" id="1.25.10.10">
    <property type="entry name" value="Leucine-rich Repeat Variant"/>
    <property type="match status" value="3"/>
</dbReference>
<dbReference type="PANTHER" id="PTHR13102:SF0">
    <property type="entry name" value="NUCLEOLAR PROTEIN 9"/>
    <property type="match status" value="1"/>
</dbReference>
<feature type="region of interest" description="Disordered" evidence="5">
    <location>
        <begin position="1"/>
        <end position="36"/>
    </location>
</feature>
<dbReference type="InterPro" id="IPR001313">
    <property type="entry name" value="Pumilio_RNA-bd_rpt"/>
</dbReference>
<feature type="compositionally biased region" description="Basic and acidic residues" evidence="5">
    <location>
        <begin position="784"/>
        <end position="809"/>
    </location>
</feature>
<dbReference type="GO" id="GO:0005730">
    <property type="term" value="C:nucleolus"/>
    <property type="evidence" value="ECO:0007669"/>
    <property type="project" value="TreeGrafter"/>
</dbReference>
<dbReference type="Pfam" id="PF22493">
    <property type="entry name" value="PUF_NOP9"/>
    <property type="match status" value="1"/>
</dbReference>
<dbReference type="GO" id="GO:0000472">
    <property type="term" value="P:endonucleolytic cleavage to generate mature 5'-end of SSU-rRNA from (SSU-rRNA, 5.8S rRNA, LSU-rRNA)"/>
    <property type="evidence" value="ECO:0007669"/>
    <property type="project" value="TreeGrafter"/>
</dbReference>
<gene>
    <name evidence="6" type="ORF">BN946_scf185043.g174</name>
</gene>
<dbReference type="SUPFAM" id="SSF48371">
    <property type="entry name" value="ARM repeat"/>
    <property type="match status" value="2"/>
</dbReference>